<evidence type="ECO:0000313" key="2">
    <source>
        <dbReference type="Proteomes" id="UP001364211"/>
    </source>
</evidence>
<gene>
    <name evidence="1" type="ORF">WJX68_04300</name>
</gene>
<reference evidence="1 2" key="1">
    <citation type="submission" date="2024-03" db="EMBL/GenBank/DDBJ databases">
        <title>Draft genome sequence of Pseudonocardia sp. DW16-2.</title>
        <authorList>
            <person name="Duangmal K."/>
        </authorList>
    </citation>
    <scope>NUCLEOTIDE SEQUENCE [LARGE SCALE GENOMIC DNA]</scope>
    <source>
        <strain evidence="1 2">DW16-2</strain>
    </source>
</reference>
<sequence>MADLLLASPDRGPICDRLALGHRPDAAGVCGHPAHADLPERHPCSLVRLVTLVERLGRARDAA</sequence>
<comment type="caution">
    <text evidence="1">The sequence shown here is derived from an EMBL/GenBank/DDBJ whole genome shotgun (WGS) entry which is preliminary data.</text>
</comment>
<evidence type="ECO:0000313" key="1">
    <source>
        <dbReference type="EMBL" id="MEJ8278146.1"/>
    </source>
</evidence>
<dbReference type="RefSeq" id="WP_340286270.1">
    <property type="nucleotide sequence ID" value="NZ_JBBJUP010000003.1"/>
</dbReference>
<proteinExistence type="predicted"/>
<dbReference type="Proteomes" id="UP001364211">
    <property type="component" value="Unassembled WGS sequence"/>
</dbReference>
<dbReference type="EMBL" id="JBBJUP010000003">
    <property type="protein sequence ID" value="MEJ8278146.1"/>
    <property type="molecule type" value="Genomic_DNA"/>
</dbReference>
<accession>A0ABU8T2G7</accession>
<organism evidence="1 2">
    <name type="scientific">Pseudonocardia spirodelae</name>
    <dbReference type="NCBI Taxonomy" id="3133431"/>
    <lineage>
        <taxon>Bacteria</taxon>
        <taxon>Bacillati</taxon>
        <taxon>Actinomycetota</taxon>
        <taxon>Actinomycetes</taxon>
        <taxon>Pseudonocardiales</taxon>
        <taxon>Pseudonocardiaceae</taxon>
        <taxon>Pseudonocardia</taxon>
    </lineage>
</organism>
<name>A0ABU8T2G7_9PSEU</name>
<protein>
    <submittedName>
        <fullName evidence="1">Uncharacterized protein</fullName>
    </submittedName>
</protein>
<keyword evidence="2" id="KW-1185">Reference proteome</keyword>